<protein>
    <submittedName>
        <fullName evidence="6">U1 zinc finger domain-containing protein</fullName>
    </submittedName>
</protein>
<dbReference type="GO" id="GO:0000398">
    <property type="term" value="P:mRNA splicing, via spliceosome"/>
    <property type="evidence" value="ECO:0007669"/>
    <property type="project" value="InterPro"/>
</dbReference>
<dbReference type="GO" id="GO:0008270">
    <property type="term" value="F:zinc ion binding"/>
    <property type="evidence" value="ECO:0007669"/>
    <property type="project" value="UniProtKB-KW"/>
</dbReference>
<feature type="region of interest" description="Disordered" evidence="4">
    <location>
        <begin position="30"/>
        <end position="53"/>
    </location>
</feature>
<keyword evidence="3" id="KW-0862">Zinc</keyword>
<organism evidence="6 7">
    <name type="scientific">Dothidotthia symphoricarpi CBS 119687</name>
    <dbReference type="NCBI Taxonomy" id="1392245"/>
    <lineage>
        <taxon>Eukaryota</taxon>
        <taxon>Fungi</taxon>
        <taxon>Dikarya</taxon>
        <taxon>Ascomycota</taxon>
        <taxon>Pezizomycotina</taxon>
        <taxon>Dothideomycetes</taxon>
        <taxon>Pleosporomycetidae</taxon>
        <taxon>Pleosporales</taxon>
        <taxon>Dothidotthiaceae</taxon>
        <taxon>Dothidotthia</taxon>
    </lineage>
</organism>
<dbReference type="InterPro" id="IPR040023">
    <property type="entry name" value="WBP4"/>
</dbReference>
<evidence type="ECO:0000256" key="2">
    <source>
        <dbReference type="ARBA" id="ARBA00022771"/>
    </source>
</evidence>
<reference evidence="6" key="1">
    <citation type="journal article" date="2020" name="Stud. Mycol.">
        <title>101 Dothideomycetes genomes: a test case for predicting lifestyles and emergence of pathogens.</title>
        <authorList>
            <person name="Haridas S."/>
            <person name="Albert R."/>
            <person name="Binder M."/>
            <person name="Bloem J."/>
            <person name="Labutti K."/>
            <person name="Salamov A."/>
            <person name="Andreopoulos B."/>
            <person name="Baker S."/>
            <person name="Barry K."/>
            <person name="Bills G."/>
            <person name="Bluhm B."/>
            <person name="Cannon C."/>
            <person name="Castanera R."/>
            <person name="Culley D."/>
            <person name="Daum C."/>
            <person name="Ezra D."/>
            <person name="Gonzalez J."/>
            <person name="Henrissat B."/>
            <person name="Kuo A."/>
            <person name="Liang C."/>
            <person name="Lipzen A."/>
            <person name="Lutzoni F."/>
            <person name="Magnuson J."/>
            <person name="Mondo S."/>
            <person name="Nolan M."/>
            <person name="Ohm R."/>
            <person name="Pangilinan J."/>
            <person name="Park H.-J."/>
            <person name="Ramirez L."/>
            <person name="Alfaro M."/>
            <person name="Sun H."/>
            <person name="Tritt A."/>
            <person name="Yoshinaga Y."/>
            <person name="Zwiers L.-H."/>
            <person name="Turgeon B."/>
            <person name="Goodwin S."/>
            <person name="Spatafora J."/>
            <person name="Crous P."/>
            <person name="Grigoriev I."/>
        </authorList>
    </citation>
    <scope>NUCLEOTIDE SEQUENCE</scope>
    <source>
        <strain evidence="6">CBS 119687</strain>
    </source>
</reference>
<accession>A0A6A6AIG9</accession>
<proteinExistence type="predicted"/>
<dbReference type="Pfam" id="PF06220">
    <property type="entry name" value="zf-U1"/>
    <property type="match status" value="1"/>
</dbReference>
<dbReference type="RefSeq" id="XP_033526136.1">
    <property type="nucleotide sequence ID" value="XM_033669524.1"/>
</dbReference>
<evidence type="ECO:0000313" key="7">
    <source>
        <dbReference type="Proteomes" id="UP000799771"/>
    </source>
</evidence>
<feature type="region of interest" description="Disordered" evidence="4">
    <location>
        <begin position="248"/>
        <end position="274"/>
    </location>
</feature>
<evidence type="ECO:0000313" key="6">
    <source>
        <dbReference type="EMBL" id="KAF2131749.1"/>
    </source>
</evidence>
<evidence type="ECO:0000256" key="3">
    <source>
        <dbReference type="ARBA" id="ARBA00022833"/>
    </source>
</evidence>
<gene>
    <name evidence="6" type="ORF">P153DRAFT_374533</name>
</gene>
<dbReference type="InterPro" id="IPR036236">
    <property type="entry name" value="Znf_C2H2_sf"/>
</dbReference>
<dbReference type="GeneID" id="54409956"/>
<dbReference type="SUPFAM" id="SSF57667">
    <property type="entry name" value="beta-beta-alpha zinc fingers"/>
    <property type="match status" value="1"/>
</dbReference>
<dbReference type="PANTHER" id="PTHR13173:SF10">
    <property type="entry name" value="WW DOMAIN-BINDING PROTEIN 4"/>
    <property type="match status" value="1"/>
</dbReference>
<dbReference type="GO" id="GO:0003723">
    <property type="term" value="F:RNA binding"/>
    <property type="evidence" value="ECO:0007669"/>
    <property type="project" value="TreeGrafter"/>
</dbReference>
<dbReference type="PANTHER" id="PTHR13173">
    <property type="entry name" value="WW DOMAIN BINDING PROTEIN 4"/>
    <property type="match status" value="1"/>
</dbReference>
<evidence type="ECO:0000256" key="4">
    <source>
        <dbReference type="SAM" id="MobiDB-lite"/>
    </source>
</evidence>
<dbReference type="GO" id="GO:0071011">
    <property type="term" value="C:precatalytic spliceosome"/>
    <property type="evidence" value="ECO:0007669"/>
    <property type="project" value="TreeGrafter"/>
</dbReference>
<dbReference type="Proteomes" id="UP000799771">
    <property type="component" value="Unassembled WGS sequence"/>
</dbReference>
<feature type="domain" description="U1-C C2H2-type zinc finger" evidence="5">
    <location>
        <begin position="9"/>
        <end position="41"/>
    </location>
</feature>
<keyword evidence="2" id="KW-0863">Zinc-finger</keyword>
<evidence type="ECO:0000256" key="1">
    <source>
        <dbReference type="ARBA" id="ARBA00022723"/>
    </source>
</evidence>
<dbReference type="Gene3D" id="3.30.160.60">
    <property type="entry name" value="Classic Zinc Finger"/>
    <property type="match status" value="1"/>
</dbReference>
<feature type="region of interest" description="Disordered" evidence="4">
    <location>
        <begin position="215"/>
        <end position="234"/>
    </location>
</feature>
<keyword evidence="1" id="KW-0479">Metal-binding</keyword>
<sequence length="274" mass="30351">MSEYWKSTPKYWCKFCAVYVKDTKFERAQHEATGRHQGSIQRSLRGLHREQEAEQRTKARAQAEVARLNGLVPTASPSVATGTGGPPPTFEKRVEKKATVEDRKRQWDQLAAMGVALPEEARTDMGMAGDWKVVKQEVVGVVSGDGEFKAMALNKGVHKRMPDEDEEEAREREMITKKKGWGHTYKTFPGSKGEVDVDSLFGAVGRDAGVKVEREGTVEESVKEEVKEEGETTKLSDIPTVEESRAGVAEVGRNKSTDGEAAPAVTFKKRKKKA</sequence>
<dbReference type="EMBL" id="ML977502">
    <property type="protein sequence ID" value="KAF2131749.1"/>
    <property type="molecule type" value="Genomic_DNA"/>
</dbReference>
<dbReference type="InterPro" id="IPR013085">
    <property type="entry name" value="U1-CZ_Znf_C2H2"/>
</dbReference>
<dbReference type="AlphaFoldDB" id="A0A6A6AIG9"/>
<evidence type="ECO:0000259" key="5">
    <source>
        <dbReference type="Pfam" id="PF06220"/>
    </source>
</evidence>
<dbReference type="OrthoDB" id="191651at2759"/>
<keyword evidence="7" id="KW-1185">Reference proteome</keyword>
<name>A0A6A6AIG9_9PLEO</name>